<reference evidence="4" key="1">
    <citation type="submission" date="2017-06" db="EMBL/GenBank/DDBJ databases">
        <title>Genome analysis of Fimbriiglobus ruber SP5, the first member of the order Planctomycetales with confirmed chitinolytic capability.</title>
        <authorList>
            <person name="Ravin N.V."/>
            <person name="Rakitin A.L."/>
            <person name="Ivanova A.A."/>
            <person name="Beletsky A.V."/>
            <person name="Kulichevskaya I.S."/>
            <person name="Mardanov A.V."/>
            <person name="Dedysh S.N."/>
        </authorList>
    </citation>
    <scope>NUCLEOTIDE SEQUENCE [LARGE SCALE GENOMIC DNA]</scope>
    <source>
        <strain evidence="4">SP5</strain>
    </source>
</reference>
<sequence>MTVRSRNPIVDEIFYNDAAREYCASLPLEHFMESTPTSTQRAITLASLALVTAVRPDVHVFNELLIQYPTTDIHTIGRVVPDNMVAIHDGPIRADGSFNTPFEDAKPFWVLEYVSEGNKRKDYVDNMRRYEKALAVPYYLLFEPHKRQLVLFKLNTRKKYATVHPTAAERYPIPELELEIGLMDDWVRYWFRGELLALPAELAAEVEDMRRKLRKANRNVKIAKEETRVEREARIAAEKRTKAAEEALSDTEERARNAAEAFQTEIARLREELAASRRQPGDQ</sequence>
<evidence type="ECO:0000259" key="2">
    <source>
        <dbReference type="Pfam" id="PF05685"/>
    </source>
</evidence>
<name>A0A225DG34_9BACT</name>
<dbReference type="InterPro" id="IPR011335">
    <property type="entry name" value="Restrct_endonuc-II-like"/>
</dbReference>
<evidence type="ECO:0000313" key="4">
    <source>
        <dbReference type="Proteomes" id="UP000214646"/>
    </source>
</evidence>
<protein>
    <recommendedName>
        <fullName evidence="2">Putative restriction endonuclease domain-containing protein</fullName>
    </recommendedName>
</protein>
<dbReference type="OrthoDB" id="273542at2"/>
<dbReference type="Proteomes" id="UP000214646">
    <property type="component" value="Unassembled WGS sequence"/>
</dbReference>
<dbReference type="EMBL" id="NIDE01000014">
    <property type="protein sequence ID" value="OWK38604.1"/>
    <property type="molecule type" value="Genomic_DNA"/>
</dbReference>
<keyword evidence="1" id="KW-0175">Coiled coil</keyword>
<accession>A0A225DG34</accession>
<dbReference type="RefSeq" id="WP_088258366.1">
    <property type="nucleotide sequence ID" value="NZ_NIDE01000014.1"/>
</dbReference>
<dbReference type="AlphaFoldDB" id="A0A225DG34"/>
<feature type="domain" description="Putative restriction endonuclease" evidence="2">
    <location>
        <begin position="37"/>
        <end position="181"/>
    </location>
</feature>
<comment type="caution">
    <text evidence="3">The sequence shown here is derived from an EMBL/GenBank/DDBJ whole genome shotgun (WGS) entry which is preliminary data.</text>
</comment>
<dbReference type="Pfam" id="PF05685">
    <property type="entry name" value="Uma2"/>
    <property type="match status" value="1"/>
</dbReference>
<dbReference type="InterPro" id="IPR012296">
    <property type="entry name" value="Nuclease_put_TT1808"/>
</dbReference>
<dbReference type="Gene3D" id="3.90.1570.10">
    <property type="entry name" value="tt1808, chain A"/>
    <property type="match status" value="1"/>
</dbReference>
<dbReference type="SUPFAM" id="SSF52980">
    <property type="entry name" value="Restriction endonuclease-like"/>
    <property type="match status" value="1"/>
</dbReference>
<evidence type="ECO:0000313" key="3">
    <source>
        <dbReference type="EMBL" id="OWK38604.1"/>
    </source>
</evidence>
<organism evidence="3 4">
    <name type="scientific">Fimbriiglobus ruber</name>
    <dbReference type="NCBI Taxonomy" id="1908690"/>
    <lineage>
        <taxon>Bacteria</taxon>
        <taxon>Pseudomonadati</taxon>
        <taxon>Planctomycetota</taxon>
        <taxon>Planctomycetia</taxon>
        <taxon>Gemmatales</taxon>
        <taxon>Gemmataceae</taxon>
        <taxon>Fimbriiglobus</taxon>
    </lineage>
</organism>
<dbReference type="InterPro" id="IPR008538">
    <property type="entry name" value="Uma2"/>
</dbReference>
<evidence type="ECO:0000256" key="1">
    <source>
        <dbReference type="SAM" id="Coils"/>
    </source>
</evidence>
<keyword evidence="4" id="KW-1185">Reference proteome</keyword>
<gene>
    <name evidence="3" type="ORF">FRUB_07724</name>
</gene>
<proteinExistence type="predicted"/>
<dbReference type="PANTHER" id="PTHR33352:SF3">
    <property type="entry name" value="SLR1612 PROTEIN"/>
    <property type="match status" value="1"/>
</dbReference>
<feature type="coiled-coil region" evidence="1">
    <location>
        <begin position="206"/>
        <end position="279"/>
    </location>
</feature>
<dbReference type="CDD" id="cd06260">
    <property type="entry name" value="DUF820-like"/>
    <property type="match status" value="1"/>
</dbReference>
<dbReference type="PANTHER" id="PTHR33352">
    <property type="entry name" value="SLR1095 PROTEIN"/>
    <property type="match status" value="1"/>
</dbReference>